<reference evidence="2" key="1">
    <citation type="submission" date="2017-07" db="EMBL/GenBank/DDBJ databases">
        <title>Taro Niue Genome Assembly and Annotation.</title>
        <authorList>
            <person name="Atibalentja N."/>
            <person name="Keating K."/>
            <person name="Fields C.J."/>
        </authorList>
    </citation>
    <scope>NUCLEOTIDE SEQUENCE</scope>
    <source>
        <strain evidence="2">Niue_2</strain>
        <tissue evidence="2">Leaf</tissue>
    </source>
</reference>
<dbReference type="InterPro" id="IPR001878">
    <property type="entry name" value="Znf_CCHC"/>
</dbReference>
<dbReference type="SMART" id="SM00343">
    <property type="entry name" value="ZnF_C2HC"/>
    <property type="match status" value="2"/>
</dbReference>
<evidence type="ECO:0000259" key="1">
    <source>
        <dbReference type="SMART" id="SM00343"/>
    </source>
</evidence>
<dbReference type="GO" id="GO:0008270">
    <property type="term" value="F:zinc ion binding"/>
    <property type="evidence" value="ECO:0007669"/>
    <property type="project" value="InterPro"/>
</dbReference>
<evidence type="ECO:0000313" key="2">
    <source>
        <dbReference type="EMBL" id="MQL70097.1"/>
    </source>
</evidence>
<organism evidence="2 3">
    <name type="scientific">Colocasia esculenta</name>
    <name type="common">Wild taro</name>
    <name type="synonym">Arum esculentum</name>
    <dbReference type="NCBI Taxonomy" id="4460"/>
    <lineage>
        <taxon>Eukaryota</taxon>
        <taxon>Viridiplantae</taxon>
        <taxon>Streptophyta</taxon>
        <taxon>Embryophyta</taxon>
        <taxon>Tracheophyta</taxon>
        <taxon>Spermatophyta</taxon>
        <taxon>Magnoliopsida</taxon>
        <taxon>Liliopsida</taxon>
        <taxon>Araceae</taxon>
        <taxon>Aroideae</taxon>
        <taxon>Colocasieae</taxon>
        <taxon>Colocasia</taxon>
    </lineage>
</organism>
<name>A0A843TJ16_COLES</name>
<dbReference type="GO" id="GO:0003676">
    <property type="term" value="F:nucleic acid binding"/>
    <property type="evidence" value="ECO:0007669"/>
    <property type="project" value="InterPro"/>
</dbReference>
<protein>
    <recommendedName>
        <fullName evidence="1">CCHC-type domain-containing protein</fullName>
    </recommendedName>
</protein>
<feature type="domain" description="CCHC-type" evidence="1">
    <location>
        <begin position="345"/>
        <end position="361"/>
    </location>
</feature>
<dbReference type="AlphaFoldDB" id="A0A843TJ16"/>
<dbReference type="EMBL" id="NMUH01000056">
    <property type="protein sequence ID" value="MQL70097.1"/>
    <property type="molecule type" value="Genomic_DNA"/>
</dbReference>
<dbReference type="InterPro" id="IPR036875">
    <property type="entry name" value="Znf_CCHC_sf"/>
</dbReference>
<feature type="domain" description="CCHC-type" evidence="1">
    <location>
        <begin position="325"/>
        <end position="341"/>
    </location>
</feature>
<dbReference type="Proteomes" id="UP000652761">
    <property type="component" value="Unassembled WGS sequence"/>
</dbReference>
<keyword evidence="3" id="KW-1185">Reference proteome</keyword>
<proteinExistence type="predicted"/>
<accession>A0A843TJ16</accession>
<evidence type="ECO:0000313" key="3">
    <source>
        <dbReference type="Proteomes" id="UP000652761"/>
    </source>
</evidence>
<comment type="caution">
    <text evidence="2">The sequence shown here is derived from an EMBL/GenBank/DDBJ whole genome shotgun (WGS) entry which is preliminary data.</text>
</comment>
<sequence length="491" mass="55281">MERHKSIPQPFFPCCIRTPKTHRCLNTLHPNPRDEFRTCWGHVEELLVAGELWINHKKLIFFPRSSATTCTNRPLEVDQRRRPIERDGPIGHVLSLIVIAHPSLSERDECTIAISLPDLTFPSRSSHPIVAFWSRHVATLTGDRRDMTSGSDRPIAFFISTLQAGNQGGAARNGAGDLHRNFRSLNPPHFSGSPDPDEAENWQEEMERIVQVMQCTNREKVVLATFKFTKDARAWWKDTSAHLPNVGELEWARFLAQLVEDTMAKVEGMRGKDNSKPVFVKKRAPNIAPTFRNNNVNNNNKRPNAGRDVAGDKRVKVEGRQLAENCKFCDKPGHRAEECWKKLGACLKCGGRDHRIPDCPMLKDQPGRAQNVPRRQGCLNVVIEADLPEEGVRRRPCERDGPIGRVLRLIATAHPSLFERDECTVAISLPDLTFSSHSSHPIVAFWSRHVATLTGDHRDLTSGSDCPVTFFISTRRDLTSLSQSLQGTVAF</sequence>
<dbReference type="Gene3D" id="4.10.60.10">
    <property type="entry name" value="Zinc finger, CCHC-type"/>
    <property type="match status" value="1"/>
</dbReference>
<dbReference type="SUPFAM" id="SSF57756">
    <property type="entry name" value="Retrovirus zinc finger-like domains"/>
    <property type="match status" value="1"/>
</dbReference>
<gene>
    <name evidence="2" type="ORF">Taro_002409</name>
</gene>